<evidence type="ECO:0000259" key="9">
    <source>
        <dbReference type="PROSITE" id="PS50020"/>
    </source>
</evidence>
<gene>
    <name evidence="10" type="primary">YIPF1</name>
    <name evidence="10" type="ORF">AK812_SmicGene5175</name>
</gene>
<evidence type="ECO:0000256" key="2">
    <source>
        <dbReference type="ARBA" id="ARBA00010596"/>
    </source>
</evidence>
<feature type="transmembrane region" description="Helical" evidence="7">
    <location>
        <begin position="595"/>
        <end position="616"/>
    </location>
</feature>
<dbReference type="GO" id="GO:0005794">
    <property type="term" value="C:Golgi apparatus"/>
    <property type="evidence" value="ECO:0007669"/>
    <property type="project" value="InterPro"/>
</dbReference>
<evidence type="ECO:0000256" key="6">
    <source>
        <dbReference type="SAM" id="MobiDB-lite"/>
    </source>
</evidence>
<dbReference type="Proteomes" id="UP000186817">
    <property type="component" value="Unassembled WGS sequence"/>
</dbReference>
<evidence type="ECO:0000256" key="3">
    <source>
        <dbReference type="ARBA" id="ARBA00022692"/>
    </source>
</evidence>
<feature type="chain" id="PRO_5010170523" evidence="8">
    <location>
        <begin position="19"/>
        <end position="719"/>
    </location>
</feature>
<keyword evidence="11" id="KW-1185">Reference proteome</keyword>
<reference evidence="10 11" key="1">
    <citation type="submission" date="2016-02" db="EMBL/GenBank/DDBJ databases">
        <title>Genome analysis of coral dinoflagellate symbionts highlights evolutionary adaptations to a symbiotic lifestyle.</title>
        <authorList>
            <person name="Aranda M."/>
            <person name="Li Y."/>
            <person name="Liew Y.J."/>
            <person name="Baumgarten S."/>
            <person name="Simakov O."/>
            <person name="Wilson M."/>
            <person name="Piel J."/>
            <person name="Ashoor H."/>
            <person name="Bougouffa S."/>
            <person name="Bajic V.B."/>
            <person name="Ryu T."/>
            <person name="Ravasi T."/>
            <person name="Bayer T."/>
            <person name="Micklem G."/>
            <person name="Kim H."/>
            <person name="Bhak J."/>
            <person name="Lajeunesse T.C."/>
            <person name="Voolstra C.R."/>
        </authorList>
    </citation>
    <scope>NUCLEOTIDE SEQUENCE [LARGE SCALE GENOMIC DNA]</scope>
    <source>
        <strain evidence="10 11">CCMP2467</strain>
    </source>
</reference>
<dbReference type="GO" id="GO:0016192">
    <property type="term" value="P:vesicle-mediated transport"/>
    <property type="evidence" value="ECO:0007669"/>
    <property type="project" value="InterPro"/>
</dbReference>
<dbReference type="GO" id="GO:0016020">
    <property type="term" value="C:membrane"/>
    <property type="evidence" value="ECO:0007669"/>
    <property type="project" value="UniProtKB-SubCell"/>
</dbReference>
<dbReference type="InterPro" id="IPR006977">
    <property type="entry name" value="Yip1_dom"/>
</dbReference>
<evidence type="ECO:0000256" key="8">
    <source>
        <dbReference type="SAM" id="SignalP"/>
    </source>
</evidence>
<feature type="region of interest" description="Disordered" evidence="6">
    <location>
        <begin position="390"/>
        <end position="418"/>
    </location>
</feature>
<feature type="transmembrane region" description="Helical" evidence="7">
    <location>
        <begin position="563"/>
        <end position="583"/>
    </location>
</feature>
<evidence type="ECO:0000313" key="11">
    <source>
        <dbReference type="Proteomes" id="UP000186817"/>
    </source>
</evidence>
<evidence type="ECO:0000256" key="7">
    <source>
        <dbReference type="SAM" id="Phobius"/>
    </source>
</evidence>
<dbReference type="PANTHER" id="PTHR12822">
    <property type="entry name" value="PROTEIN YIPF"/>
    <property type="match status" value="1"/>
</dbReference>
<dbReference type="GO" id="GO:0031267">
    <property type="term" value="F:small GTPase binding"/>
    <property type="evidence" value="ECO:0007669"/>
    <property type="project" value="InterPro"/>
</dbReference>
<evidence type="ECO:0000256" key="5">
    <source>
        <dbReference type="ARBA" id="ARBA00023136"/>
    </source>
</evidence>
<dbReference type="SMART" id="SM00456">
    <property type="entry name" value="WW"/>
    <property type="match status" value="1"/>
</dbReference>
<organism evidence="10 11">
    <name type="scientific">Symbiodinium microadriaticum</name>
    <name type="common">Dinoflagellate</name>
    <name type="synonym">Zooxanthella microadriatica</name>
    <dbReference type="NCBI Taxonomy" id="2951"/>
    <lineage>
        <taxon>Eukaryota</taxon>
        <taxon>Sar</taxon>
        <taxon>Alveolata</taxon>
        <taxon>Dinophyceae</taxon>
        <taxon>Suessiales</taxon>
        <taxon>Symbiodiniaceae</taxon>
        <taxon>Symbiodinium</taxon>
    </lineage>
</organism>
<dbReference type="PROSITE" id="PS01159">
    <property type="entry name" value="WW_DOMAIN_1"/>
    <property type="match status" value="1"/>
</dbReference>
<dbReference type="InterPro" id="IPR013211">
    <property type="entry name" value="LVIVD"/>
</dbReference>
<comment type="subcellular location">
    <subcellularLocation>
        <location evidence="1">Membrane</location>
        <topology evidence="1">Multi-pass membrane protein</topology>
    </subcellularLocation>
</comment>
<dbReference type="SUPFAM" id="SSF50969">
    <property type="entry name" value="YVTN repeat-like/Quinoprotein amine dehydrogenase"/>
    <property type="match status" value="1"/>
</dbReference>
<evidence type="ECO:0000256" key="1">
    <source>
        <dbReference type="ARBA" id="ARBA00004141"/>
    </source>
</evidence>
<feature type="transmembrane region" description="Helical" evidence="7">
    <location>
        <begin position="636"/>
        <end position="655"/>
    </location>
</feature>
<feature type="transmembrane region" description="Helical" evidence="7">
    <location>
        <begin position="662"/>
        <end position="680"/>
    </location>
</feature>
<evidence type="ECO:0000256" key="4">
    <source>
        <dbReference type="ARBA" id="ARBA00022989"/>
    </source>
</evidence>
<dbReference type="InterPro" id="IPR011044">
    <property type="entry name" value="Quino_amine_DH_bsu"/>
</dbReference>
<keyword evidence="3 7" id="KW-0812">Transmembrane</keyword>
<sequence length="719" mass="75467">MAGVFLALALTICSPGHSSPARGAWDVGFVGDYAYVTASSSDGLAVLDMSDPIRPVIAGYVEDSARLDRAKSVAIVGNYAYVAANAAFSVVDVSDPATPRIIGSVQDRFLNGSRSVAVVGQYAYVAALSGVALMVVDVSDPTLPTLAGATFIQHGKLAISRSSGAAAVAIDGDYAYVAAGVSIQVINISNRSKPQLVMLEDHGQGRLEQIGAVHSNVLWGASSVVIVGKYAYVAAIVSHSLTIVDVSDPIHPRIVGSVQNSTQLRAAASVAVAGSYAYITAYWGSALTVVNISDPASPRITGWAQDSLLNGSTSVAIRGSYAYVAAYHGTTTSRSDREGGLTLVILAREHPEEFKAGTREAAKTSAFASMSLPPNWSKYATDEGKEYYHNSSTNQTQWEKPEWSTGAPESLSFHSQSSEVYRPTVSDLDLHDRATAGGGHLVPLGSGHEAIGGKLATTEADTVSLRQAPGGVMDSAGPAAGGAPTSNNLRGFGSMLASAAAGSEEGAAGVQGWAGSMLSYAQQMFDVSSEDVVKRLKLALVPFQGLDAAAPDFRTRPDFYGPFWVATTAVLFLAATGNFARLLETEDETTFKSDYSLVSVAASMVYGLLVGVPLATRLGLYCSGQSVDSINFKQVICVYGYSLTPMIPMSVICLIPLSIFRWLAVLAGLGISLVFLWGTLSADLAVEAPSLKWKVLGLFAAAQVTIFLVYRVYFFNSMS</sequence>
<dbReference type="EMBL" id="LSRX01000066">
    <property type="protein sequence ID" value="OLQ11044.1"/>
    <property type="molecule type" value="Genomic_DNA"/>
</dbReference>
<dbReference type="SUPFAM" id="SSF63825">
    <property type="entry name" value="YWTD domain"/>
    <property type="match status" value="1"/>
</dbReference>
<comment type="caution">
    <text evidence="10">The sequence shown here is derived from an EMBL/GenBank/DDBJ whole genome shotgun (WGS) entry which is preliminary data.</text>
</comment>
<evidence type="ECO:0000313" key="10">
    <source>
        <dbReference type="EMBL" id="OLQ11044.1"/>
    </source>
</evidence>
<accession>A0A1Q9EUE1</accession>
<dbReference type="PROSITE" id="PS50020">
    <property type="entry name" value="WW_DOMAIN_2"/>
    <property type="match status" value="1"/>
</dbReference>
<dbReference type="InterPro" id="IPR001202">
    <property type="entry name" value="WW_dom"/>
</dbReference>
<name>A0A1Q9EUE1_SYMMI</name>
<dbReference type="InterPro" id="IPR039765">
    <property type="entry name" value="Yip5/YIPF1/YIPF2"/>
</dbReference>
<dbReference type="SUPFAM" id="SSF51045">
    <property type="entry name" value="WW domain"/>
    <property type="match status" value="1"/>
</dbReference>
<dbReference type="Gene3D" id="2.20.70.10">
    <property type="match status" value="1"/>
</dbReference>
<proteinExistence type="inferred from homology"/>
<dbReference type="PANTHER" id="PTHR12822:SF2">
    <property type="entry name" value="PROTEIN YIPF"/>
    <property type="match status" value="1"/>
</dbReference>
<dbReference type="Pfam" id="PF08309">
    <property type="entry name" value="LVIVD"/>
    <property type="match status" value="7"/>
</dbReference>
<protein>
    <submittedName>
        <fullName evidence="10">Protein YIPF1</fullName>
    </submittedName>
</protein>
<keyword evidence="5 7" id="KW-0472">Membrane</keyword>
<dbReference type="CDD" id="cd00201">
    <property type="entry name" value="WW"/>
    <property type="match status" value="1"/>
</dbReference>
<dbReference type="Pfam" id="PF04893">
    <property type="entry name" value="Yip1"/>
    <property type="match status" value="1"/>
</dbReference>
<dbReference type="Pfam" id="PF00397">
    <property type="entry name" value="WW"/>
    <property type="match status" value="1"/>
</dbReference>
<comment type="similarity">
    <text evidence="2">Belongs to the YIP1 family.</text>
</comment>
<dbReference type="OrthoDB" id="10256463at2759"/>
<feature type="signal peptide" evidence="8">
    <location>
        <begin position="1"/>
        <end position="18"/>
    </location>
</feature>
<dbReference type="AlphaFoldDB" id="A0A1Q9EUE1"/>
<feature type="domain" description="WW" evidence="9">
    <location>
        <begin position="370"/>
        <end position="403"/>
    </location>
</feature>
<feature type="transmembrane region" description="Helical" evidence="7">
    <location>
        <begin position="695"/>
        <end position="714"/>
    </location>
</feature>
<keyword evidence="4 7" id="KW-1133">Transmembrane helix</keyword>
<keyword evidence="8" id="KW-0732">Signal</keyword>
<dbReference type="InterPro" id="IPR036020">
    <property type="entry name" value="WW_dom_sf"/>
</dbReference>